<feature type="transmembrane region" description="Helical" evidence="6">
    <location>
        <begin position="12"/>
        <end position="31"/>
    </location>
</feature>
<gene>
    <name evidence="8" type="ORF">FB555_001832</name>
</gene>
<dbReference type="PANTHER" id="PTHR32322">
    <property type="entry name" value="INNER MEMBRANE TRANSPORTER"/>
    <property type="match status" value="1"/>
</dbReference>
<dbReference type="Pfam" id="PF00892">
    <property type="entry name" value="EamA"/>
    <property type="match status" value="2"/>
</dbReference>
<dbReference type="AlphaFoldDB" id="A0A7W3JUY3"/>
<comment type="subcellular location">
    <subcellularLocation>
        <location evidence="1">Membrane</location>
        <topology evidence="1">Multi-pass membrane protein</topology>
    </subcellularLocation>
</comment>
<dbReference type="PANTHER" id="PTHR32322:SF2">
    <property type="entry name" value="EAMA DOMAIN-CONTAINING PROTEIN"/>
    <property type="match status" value="1"/>
</dbReference>
<keyword evidence="5 6" id="KW-0472">Membrane</keyword>
<feature type="transmembrane region" description="Helical" evidence="6">
    <location>
        <begin position="70"/>
        <end position="91"/>
    </location>
</feature>
<evidence type="ECO:0000259" key="7">
    <source>
        <dbReference type="Pfam" id="PF00892"/>
    </source>
</evidence>
<dbReference type="SUPFAM" id="SSF103481">
    <property type="entry name" value="Multidrug resistance efflux transporter EmrE"/>
    <property type="match status" value="2"/>
</dbReference>
<dbReference type="InterPro" id="IPR050638">
    <property type="entry name" value="AA-Vitamin_Transporters"/>
</dbReference>
<proteinExistence type="inferred from homology"/>
<dbReference type="Proteomes" id="UP000524237">
    <property type="component" value="Unassembled WGS sequence"/>
</dbReference>
<evidence type="ECO:0000256" key="2">
    <source>
        <dbReference type="ARBA" id="ARBA00007362"/>
    </source>
</evidence>
<feature type="domain" description="EamA" evidence="7">
    <location>
        <begin position="156"/>
        <end position="291"/>
    </location>
</feature>
<feature type="transmembrane region" description="Helical" evidence="6">
    <location>
        <begin position="215"/>
        <end position="240"/>
    </location>
</feature>
<keyword evidence="9" id="KW-1185">Reference proteome</keyword>
<comment type="similarity">
    <text evidence="2">Belongs to the EamA transporter family.</text>
</comment>
<reference evidence="8 9" key="1">
    <citation type="submission" date="2020-07" db="EMBL/GenBank/DDBJ databases">
        <title>Sequencing the genomes of 1000 actinobacteria strains.</title>
        <authorList>
            <person name="Klenk H.-P."/>
        </authorList>
    </citation>
    <scope>NUCLEOTIDE SEQUENCE [LARGE SCALE GENOMIC DNA]</scope>
    <source>
        <strain evidence="8 9">DSM 23737</strain>
    </source>
</reference>
<evidence type="ECO:0000256" key="5">
    <source>
        <dbReference type="ARBA" id="ARBA00023136"/>
    </source>
</evidence>
<dbReference type="GO" id="GO:0016020">
    <property type="term" value="C:membrane"/>
    <property type="evidence" value="ECO:0007669"/>
    <property type="project" value="UniProtKB-SubCell"/>
</dbReference>
<feature type="transmembrane region" description="Helical" evidence="6">
    <location>
        <begin position="252"/>
        <end position="269"/>
    </location>
</feature>
<keyword evidence="4 6" id="KW-1133">Transmembrane helix</keyword>
<comment type="caution">
    <text evidence="8">The sequence shown here is derived from an EMBL/GenBank/DDBJ whole genome shotgun (WGS) entry which is preliminary data.</text>
</comment>
<evidence type="ECO:0000313" key="9">
    <source>
        <dbReference type="Proteomes" id="UP000524237"/>
    </source>
</evidence>
<feature type="domain" description="EamA" evidence="7">
    <location>
        <begin position="12"/>
        <end position="143"/>
    </location>
</feature>
<feature type="transmembrane region" description="Helical" evidence="6">
    <location>
        <begin position="37"/>
        <end position="58"/>
    </location>
</feature>
<protein>
    <submittedName>
        <fullName evidence="8">Drug/metabolite transporter (DMT)-like permease</fullName>
    </submittedName>
</protein>
<organism evidence="8 9">
    <name type="scientific">Alpinimonas psychrophila</name>
    <dbReference type="NCBI Taxonomy" id="748908"/>
    <lineage>
        <taxon>Bacteria</taxon>
        <taxon>Bacillati</taxon>
        <taxon>Actinomycetota</taxon>
        <taxon>Actinomycetes</taxon>
        <taxon>Micrococcales</taxon>
        <taxon>Microbacteriaceae</taxon>
        <taxon>Alpinimonas</taxon>
    </lineage>
</organism>
<dbReference type="RefSeq" id="WP_246323688.1">
    <property type="nucleotide sequence ID" value="NZ_JACGWU010000006.1"/>
</dbReference>
<evidence type="ECO:0000256" key="1">
    <source>
        <dbReference type="ARBA" id="ARBA00004141"/>
    </source>
</evidence>
<sequence>MIPQGSSIKVTLQFIGMAFAWGASFLFMKVALDGMTWGQVAWARILIGALTMGIIVLFMRERLPRDLKLWGHLTVAGLTGVAVPFLLWAWAEQHISSALASIFNGITPITTALMVTFAFHVEKLTRNQIYGILIGLVGVFVIISPWNGDLLGASLWGQLAAILATVCYGFTSGYLRKFVTPRGISAPMVAFGQVGTAAVLMLVLSPVLVPGPLALNGWIVLSMLALGIFGTGIAFLWNINVMRAWGPTRNSTVTYLTPIIGVALGVLILGETLSWNEPVGAAIAIIGILVMRQRSLLRRPR</sequence>
<feature type="transmembrane region" description="Helical" evidence="6">
    <location>
        <begin position="275"/>
        <end position="291"/>
    </location>
</feature>
<name>A0A7W3JUY3_9MICO</name>
<feature type="transmembrane region" description="Helical" evidence="6">
    <location>
        <begin position="153"/>
        <end position="175"/>
    </location>
</feature>
<feature type="transmembrane region" description="Helical" evidence="6">
    <location>
        <begin position="129"/>
        <end position="147"/>
    </location>
</feature>
<evidence type="ECO:0000313" key="8">
    <source>
        <dbReference type="EMBL" id="MBA8829716.1"/>
    </source>
</evidence>
<evidence type="ECO:0000256" key="4">
    <source>
        <dbReference type="ARBA" id="ARBA00022989"/>
    </source>
</evidence>
<dbReference type="InterPro" id="IPR000620">
    <property type="entry name" value="EamA_dom"/>
</dbReference>
<dbReference type="InterPro" id="IPR037185">
    <property type="entry name" value="EmrE-like"/>
</dbReference>
<dbReference type="EMBL" id="JACGWU010000006">
    <property type="protein sequence ID" value="MBA8829716.1"/>
    <property type="molecule type" value="Genomic_DNA"/>
</dbReference>
<keyword evidence="3 6" id="KW-0812">Transmembrane</keyword>
<evidence type="ECO:0000256" key="6">
    <source>
        <dbReference type="SAM" id="Phobius"/>
    </source>
</evidence>
<evidence type="ECO:0000256" key="3">
    <source>
        <dbReference type="ARBA" id="ARBA00022692"/>
    </source>
</evidence>
<feature type="transmembrane region" description="Helical" evidence="6">
    <location>
        <begin position="97"/>
        <end position="117"/>
    </location>
</feature>
<feature type="transmembrane region" description="Helical" evidence="6">
    <location>
        <begin position="187"/>
        <end position="209"/>
    </location>
</feature>
<accession>A0A7W3JUY3</accession>